<comment type="caution">
    <text evidence="1">The sequence shown here is derived from an EMBL/GenBank/DDBJ whole genome shotgun (WGS) entry which is preliminary data.</text>
</comment>
<accession>A0ACB0KV28</accession>
<proteinExistence type="predicted"/>
<keyword evidence="2" id="KW-1185">Reference proteome</keyword>
<evidence type="ECO:0000313" key="2">
    <source>
        <dbReference type="Proteomes" id="UP001177021"/>
    </source>
</evidence>
<sequence length="89" mass="10032">MSKRKRVSSCSSSSSKSYTSKMSFLEVTSKPAKQDSEEQYAKFNSVVTKEMVLVGCPRCFMYVMSSEVEPKCPKCETTTVFLDLFGQED</sequence>
<protein>
    <submittedName>
        <fullName evidence="1">Uncharacterized protein</fullName>
    </submittedName>
</protein>
<dbReference type="EMBL" id="CASHSV030000311">
    <property type="protein sequence ID" value="CAJ2660222.1"/>
    <property type="molecule type" value="Genomic_DNA"/>
</dbReference>
<reference evidence="1" key="1">
    <citation type="submission" date="2023-10" db="EMBL/GenBank/DDBJ databases">
        <authorList>
            <person name="Rodriguez Cubillos JULIANA M."/>
            <person name="De Vega J."/>
        </authorList>
    </citation>
    <scope>NUCLEOTIDE SEQUENCE</scope>
</reference>
<dbReference type="Proteomes" id="UP001177021">
    <property type="component" value="Unassembled WGS sequence"/>
</dbReference>
<organism evidence="1 2">
    <name type="scientific">Trifolium pratense</name>
    <name type="common">Red clover</name>
    <dbReference type="NCBI Taxonomy" id="57577"/>
    <lineage>
        <taxon>Eukaryota</taxon>
        <taxon>Viridiplantae</taxon>
        <taxon>Streptophyta</taxon>
        <taxon>Embryophyta</taxon>
        <taxon>Tracheophyta</taxon>
        <taxon>Spermatophyta</taxon>
        <taxon>Magnoliopsida</taxon>
        <taxon>eudicotyledons</taxon>
        <taxon>Gunneridae</taxon>
        <taxon>Pentapetalae</taxon>
        <taxon>rosids</taxon>
        <taxon>fabids</taxon>
        <taxon>Fabales</taxon>
        <taxon>Fabaceae</taxon>
        <taxon>Papilionoideae</taxon>
        <taxon>50 kb inversion clade</taxon>
        <taxon>NPAAA clade</taxon>
        <taxon>Hologalegina</taxon>
        <taxon>IRL clade</taxon>
        <taxon>Trifolieae</taxon>
        <taxon>Trifolium</taxon>
    </lineage>
</organism>
<name>A0ACB0KV28_TRIPR</name>
<gene>
    <name evidence="1" type="ORF">MILVUS5_LOCUS26223</name>
</gene>
<evidence type="ECO:0000313" key="1">
    <source>
        <dbReference type="EMBL" id="CAJ2660222.1"/>
    </source>
</evidence>